<dbReference type="RefSeq" id="YP_008767353.1">
    <property type="nucleotide sequence ID" value="NC_022757.1"/>
</dbReference>
<reference evidence="1 2" key="1">
    <citation type="journal article" date="2014" name="Genome Announc.">
        <title>Complete Genome Sequences of Lactobacillus Phages J-1 and PL-1.</title>
        <authorList>
            <person name="Dieterle M.E."/>
            <person name="Jacobs-Sera D."/>
            <person name="Russell D."/>
            <person name="Hatfull G."/>
            <person name="Piuri M."/>
        </authorList>
    </citation>
    <scope>NUCLEOTIDE SEQUENCE [LARGE SCALE GENOMIC DNA]</scope>
</reference>
<dbReference type="EMBL" id="KC171647">
    <property type="protein sequence ID" value="AGZ17398.1"/>
    <property type="molecule type" value="Genomic_DNA"/>
</dbReference>
<dbReference type="KEGG" id="vg:17503638"/>
<sequence>MLQCGCGLTGKEENEMNDRHRASKRAKARLVKKTSTGFGWLVWKASCSVKEAIDTLDKLVAQHEK</sequence>
<name>U5U3Z8_9CAUD</name>
<evidence type="ECO:0000313" key="2">
    <source>
        <dbReference type="Proteomes" id="UP000017780"/>
    </source>
</evidence>
<dbReference type="GeneID" id="17503638"/>
<gene>
    <name evidence="1" type="ORF">PL1_47</name>
</gene>
<evidence type="ECO:0000313" key="1">
    <source>
        <dbReference type="EMBL" id="AGZ17398.1"/>
    </source>
</evidence>
<protein>
    <submittedName>
        <fullName evidence="1">Uncharacterized protein</fullName>
    </submittedName>
</protein>
<keyword evidence="2" id="KW-1185">Reference proteome</keyword>
<proteinExistence type="predicted"/>
<accession>U5U3Z8</accession>
<organism evidence="1 2">
    <name type="scientific">Lactobacillus phage PL-1</name>
    <dbReference type="NCBI Taxonomy" id="39103"/>
    <lineage>
        <taxon>Viruses</taxon>
        <taxon>Duplodnaviria</taxon>
        <taxon>Heunggongvirae</taxon>
        <taxon>Uroviricota</taxon>
        <taxon>Caudoviricetes</taxon>
        <taxon>Junavirus</taxon>
        <taxon>Junavirus PL1</taxon>
    </lineage>
</organism>
<dbReference type="Proteomes" id="UP000017780">
    <property type="component" value="Segment"/>
</dbReference>